<name>A0A5K3FCK5_MESCO</name>
<evidence type="ECO:0000313" key="1">
    <source>
        <dbReference type="WBParaSite" id="MCU_007329-RA"/>
    </source>
</evidence>
<sequence length="70" mass="7540">MVEGKTCCESCLFTPLDPVAPPPTRGSPFRGMSPVARILNSLLIHTDIYHGLSSHQGLNVSACMTHMSEV</sequence>
<dbReference type="WBParaSite" id="MCU_007329-RA">
    <property type="protein sequence ID" value="MCU_007329-RA"/>
    <property type="gene ID" value="MCU_007329"/>
</dbReference>
<protein>
    <submittedName>
        <fullName evidence="1">Ovule protein</fullName>
    </submittedName>
</protein>
<proteinExistence type="predicted"/>
<reference evidence="1" key="1">
    <citation type="submission" date="2019-11" db="UniProtKB">
        <authorList>
            <consortium name="WormBaseParasite"/>
        </authorList>
    </citation>
    <scope>IDENTIFICATION</scope>
</reference>
<organism evidence="1">
    <name type="scientific">Mesocestoides corti</name>
    <name type="common">Flatworm</name>
    <dbReference type="NCBI Taxonomy" id="53468"/>
    <lineage>
        <taxon>Eukaryota</taxon>
        <taxon>Metazoa</taxon>
        <taxon>Spiralia</taxon>
        <taxon>Lophotrochozoa</taxon>
        <taxon>Platyhelminthes</taxon>
        <taxon>Cestoda</taxon>
        <taxon>Eucestoda</taxon>
        <taxon>Cyclophyllidea</taxon>
        <taxon>Mesocestoididae</taxon>
        <taxon>Mesocestoides</taxon>
    </lineage>
</organism>
<accession>A0A5K3FCK5</accession>
<dbReference type="AlphaFoldDB" id="A0A5K3FCK5"/>